<dbReference type="Proteomes" id="UP000316621">
    <property type="component" value="Chromosome 5"/>
</dbReference>
<dbReference type="GO" id="GO:0009535">
    <property type="term" value="C:chloroplast thylakoid membrane"/>
    <property type="evidence" value="ECO:0007669"/>
    <property type="project" value="TreeGrafter"/>
</dbReference>
<evidence type="ECO:0008006" key="4">
    <source>
        <dbReference type="Google" id="ProtNLM"/>
    </source>
</evidence>
<gene>
    <name evidence="2" type="ORF">C5167_023725</name>
</gene>
<evidence type="ECO:0000313" key="3">
    <source>
        <dbReference type="Proteomes" id="UP000316621"/>
    </source>
</evidence>
<feature type="compositionally biased region" description="Basic and acidic residues" evidence="1">
    <location>
        <begin position="59"/>
        <end position="68"/>
    </location>
</feature>
<dbReference type="STRING" id="3469.A0A4Y7JPT6"/>
<organism evidence="2 3">
    <name type="scientific">Papaver somniferum</name>
    <name type="common">Opium poppy</name>
    <dbReference type="NCBI Taxonomy" id="3469"/>
    <lineage>
        <taxon>Eukaryota</taxon>
        <taxon>Viridiplantae</taxon>
        <taxon>Streptophyta</taxon>
        <taxon>Embryophyta</taxon>
        <taxon>Tracheophyta</taxon>
        <taxon>Spermatophyta</taxon>
        <taxon>Magnoliopsida</taxon>
        <taxon>Ranunculales</taxon>
        <taxon>Papaveraceae</taxon>
        <taxon>Papaveroideae</taxon>
        <taxon>Papaver</taxon>
    </lineage>
</organism>
<dbReference type="InterPro" id="IPR038379">
    <property type="entry name" value="SecE_sf"/>
</dbReference>
<name>A0A4Y7JPT6_PAPSO</name>
<reference evidence="2 3" key="1">
    <citation type="journal article" date="2018" name="Science">
        <title>The opium poppy genome and morphinan production.</title>
        <authorList>
            <person name="Guo L."/>
            <person name="Winzer T."/>
            <person name="Yang X."/>
            <person name="Li Y."/>
            <person name="Ning Z."/>
            <person name="He Z."/>
            <person name="Teodor R."/>
            <person name="Lu Y."/>
            <person name="Bowser T.A."/>
            <person name="Graham I.A."/>
            <person name="Ye K."/>
        </authorList>
    </citation>
    <scope>NUCLEOTIDE SEQUENCE [LARGE SCALE GENOMIC DNA]</scope>
    <source>
        <strain evidence="3">cv. HN1</strain>
        <tissue evidence="2">Leaves</tissue>
    </source>
</reference>
<feature type="compositionally biased region" description="Low complexity" evidence="1">
    <location>
        <begin position="36"/>
        <end position="47"/>
    </location>
</feature>
<evidence type="ECO:0000256" key="1">
    <source>
        <dbReference type="SAM" id="MobiDB-lite"/>
    </source>
</evidence>
<keyword evidence="3" id="KW-1185">Reference proteome</keyword>
<feature type="region of interest" description="Disordered" evidence="1">
    <location>
        <begin position="1"/>
        <end position="72"/>
    </location>
</feature>
<proteinExistence type="predicted"/>
<dbReference type="PANTHER" id="PTHR37240">
    <property type="entry name" value="PREPROTEIN TRANSLOCASE SUBUNIT SECE1"/>
    <property type="match status" value="1"/>
</dbReference>
<dbReference type="InterPro" id="IPR055330">
    <property type="entry name" value="SECE1-like"/>
</dbReference>
<dbReference type="OMA" id="EWPVFSK"/>
<dbReference type="Gene3D" id="1.20.5.1030">
    <property type="entry name" value="Preprotein translocase secy subunit"/>
    <property type="match status" value="1"/>
</dbReference>
<protein>
    <recommendedName>
        <fullName evidence="4">Preprotein translocase subunit SECE1</fullName>
    </recommendedName>
</protein>
<dbReference type="AlphaFoldDB" id="A0A4Y7JPT6"/>
<evidence type="ECO:0000313" key="2">
    <source>
        <dbReference type="EMBL" id="RZC61961.1"/>
    </source>
</evidence>
<sequence length="201" mass="21951">MAASSSSSSLIHFPNLTTTRVSHSSRHLSLQYKPQLSSSAAGASSLSYQSKRTSRRNLKAIEKGKEENSATTKFENVEGGEELKKEALEAEDKLGAEIREAMKVKKEEEEKENVNYWDGVIEEIKEIEWPVFSKVLGTTGVVIGVIAGSSVVLLTVNALLAEFSDQIREPFNVLSLVKSQLDDGIHADCRTSHSQLAGENG</sequence>
<accession>A0A4Y7JPT6</accession>
<dbReference type="EMBL" id="CM010719">
    <property type="protein sequence ID" value="RZC61961.1"/>
    <property type="molecule type" value="Genomic_DNA"/>
</dbReference>
<dbReference type="Gramene" id="RZC61961">
    <property type="protein sequence ID" value="RZC61961"/>
    <property type="gene ID" value="C5167_023725"/>
</dbReference>
<dbReference type="PANTHER" id="PTHR37240:SF1">
    <property type="entry name" value="PREPROTEIN TRANSLOCASE SUBUNIT SECE1"/>
    <property type="match status" value="1"/>
</dbReference>